<feature type="coiled-coil region" evidence="1">
    <location>
        <begin position="38"/>
        <end position="65"/>
    </location>
</feature>
<keyword evidence="4" id="KW-1185">Reference proteome</keyword>
<accession>A0A420E9X0</accession>
<dbReference type="InterPro" id="IPR009739">
    <property type="entry name" value="LprI-like_N"/>
</dbReference>
<proteinExistence type="predicted"/>
<reference evidence="3 4" key="1">
    <citation type="submission" date="2018-09" db="EMBL/GenBank/DDBJ databases">
        <authorList>
            <person name="Wang Z."/>
        </authorList>
    </citation>
    <scope>NUCLEOTIDE SEQUENCE [LARGE SCALE GENOMIC DNA]</scope>
    <source>
        <strain evidence="3 4">ALS 81</strain>
    </source>
</reference>
<organism evidence="3 4">
    <name type="scientific">Alginatibacterium sediminis</name>
    <dbReference type="NCBI Taxonomy" id="2164068"/>
    <lineage>
        <taxon>Bacteria</taxon>
        <taxon>Pseudomonadati</taxon>
        <taxon>Pseudomonadota</taxon>
        <taxon>Gammaproteobacteria</taxon>
        <taxon>Alteromonadales</taxon>
        <taxon>Alteromonadaceae</taxon>
        <taxon>Alginatibacterium</taxon>
    </lineage>
</organism>
<evidence type="ECO:0000313" key="4">
    <source>
        <dbReference type="Proteomes" id="UP000286482"/>
    </source>
</evidence>
<feature type="domain" description="Lysozyme inhibitor LprI-like N-terminal" evidence="2">
    <location>
        <begin position="27"/>
        <end position="127"/>
    </location>
</feature>
<dbReference type="EMBL" id="RAQO01000007">
    <property type="protein sequence ID" value="RKF17469.1"/>
    <property type="molecule type" value="Genomic_DNA"/>
</dbReference>
<protein>
    <submittedName>
        <fullName evidence="3">DUF1311 domain-containing protein</fullName>
    </submittedName>
</protein>
<evidence type="ECO:0000259" key="2">
    <source>
        <dbReference type="Pfam" id="PF07007"/>
    </source>
</evidence>
<dbReference type="RefSeq" id="WP_120355494.1">
    <property type="nucleotide sequence ID" value="NZ_RAQO01000007.1"/>
</dbReference>
<keyword evidence="1" id="KW-0175">Coiled coil</keyword>
<evidence type="ECO:0000313" key="3">
    <source>
        <dbReference type="EMBL" id="RKF17469.1"/>
    </source>
</evidence>
<evidence type="ECO:0000256" key="1">
    <source>
        <dbReference type="SAM" id="Coils"/>
    </source>
</evidence>
<gene>
    <name evidence="3" type="ORF">DBZ36_13555</name>
</gene>
<dbReference type="AlphaFoldDB" id="A0A420E9X0"/>
<sequence>MIRFLSWIGIVFMFISLSLHAGIVEQCWDQSANKQVVNECLSSQLMVLEQRIAAADQELKIQAQELDQKTDSDNHTFESYVRAQMSFQVYRQFRCEWQAAMFASGSGAGTEQLSCKIEVSQQWLSQLNNYQ</sequence>
<dbReference type="Pfam" id="PF07007">
    <property type="entry name" value="LprI"/>
    <property type="match status" value="1"/>
</dbReference>
<comment type="caution">
    <text evidence="3">The sequence shown here is derived from an EMBL/GenBank/DDBJ whole genome shotgun (WGS) entry which is preliminary data.</text>
</comment>
<dbReference type="Gene3D" id="1.20.1270.180">
    <property type="match status" value="1"/>
</dbReference>
<dbReference type="Proteomes" id="UP000286482">
    <property type="component" value="Unassembled WGS sequence"/>
</dbReference>
<name>A0A420E9X0_9ALTE</name>